<proteinExistence type="predicted"/>
<keyword evidence="2" id="KW-1185">Reference proteome</keyword>
<gene>
    <name evidence="1" type="ORF">FJR71_04260</name>
</gene>
<evidence type="ECO:0000313" key="2">
    <source>
        <dbReference type="Proteomes" id="UP000319739"/>
    </source>
</evidence>
<sequence>MAAIIFKIRDFFKNGTFLKDLSTENISCFLKDNSIESFGKDIVMYYFYFKGYDISFIYDESKGVLNGEQIEISNYKIIKSKTISSILTFEKLKLSKLNGDIHSIYQDDDELVVFLQNGLNLYYNKFNKKKFLLTKIISPDENSRNLVKSTMNIYSEY</sequence>
<dbReference type="Proteomes" id="UP000319739">
    <property type="component" value="Unassembled WGS sequence"/>
</dbReference>
<evidence type="ECO:0000313" key="1">
    <source>
        <dbReference type="EMBL" id="TPE38199.1"/>
    </source>
</evidence>
<protein>
    <submittedName>
        <fullName evidence="1">Uncharacterized protein</fullName>
    </submittedName>
</protein>
<comment type="caution">
    <text evidence="1">The sequence shown here is derived from an EMBL/GenBank/DDBJ whole genome shotgun (WGS) entry which is preliminary data.</text>
</comment>
<name>A0ABY2YFV7_9STRE</name>
<reference evidence="1 2" key="1">
    <citation type="submission" date="2019-06" db="EMBL/GenBank/DDBJ databases">
        <authorList>
            <person name="Zou Y."/>
        </authorList>
    </citation>
    <scope>NUCLEOTIDE SEQUENCE [LARGE SCALE GENOMIC DNA]</scope>
    <source>
        <strain evidence="1 2">E24</strain>
    </source>
</reference>
<dbReference type="RefSeq" id="WP_140814191.1">
    <property type="nucleotide sequence ID" value="NZ_VFSG01000001.1"/>
</dbReference>
<organism evidence="1 2">
    <name type="scientific">Streptococcus xiaochunlingii</name>
    <dbReference type="NCBI Taxonomy" id="2589788"/>
    <lineage>
        <taxon>Bacteria</taxon>
        <taxon>Bacillati</taxon>
        <taxon>Bacillota</taxon>
        <taxon>Bacilli</taxon>
        <taxon>Lactobacillales</taxon>
        <taxon>Streptococcaceae</taxon>
        <taxon>Streptococcus</taxon>
    </lineage>
</organism>
<dbReference type="EMBL" id="VFSG01000001">
    <property type="protein sequence ID" value="TPE38199.1"/>
    <property type="molecule type" value="Genomic_DNA"/>
</dbReference>
<accession>A0ABY2YFV7</accession>